<proteinExistence type="predicted"/>
<reference evidence="3" key="3">
    <citation type="submission" date="2020-05" db="UniProtKB">
        <authorList>
            <consortium name="EnsemblMetazoa"/>
        </authorList>
    </citation>
    <scope>IDENTIFICATION</scope>
    <source>
        <strain evidence="3">Jacobina</strain>
    </source>
</reference>
<evidence type="ECO:0000313" key="4">
    <source>
        <dbReference type="Proteomes" id="UP000092461"/>
    </source>
</evidence>
<sequence length="141" mass="16660">MSKIKCYRSGPITPNPFFNFLRTFRPQHCGKTIIEIAREGAKLWSSMTPLEKEQYYVQARTARPYRKRSQNSYYYDDDDDYETMFRPETAGQNFSNSTTIGQICDSHCRLQNMDKCFNWNILATFLFAISVIVFIFEIMNQ</sequence>
<keyword evidence="1" id="KW-0812">Transmembrane</keyword>
<evidence type="ECO:0000256" key="1">
    <source>
        <dbReference type="SAM" id="Phobius"/>
    </source>
</evidence>
<name>A0A1B0CQQ8_LUTLO</name>
<accession>A0A1B0CQQ8</accession>
<dbReference type="EMBL" id="GITU01011247">
    <property type="protein sequence ID" value="MBC1179950.1"/>
    <property type="molecule type" value="Transcribed_RNA"/>
</dbReference>
<dbReference type="AlphaFoldDB" id="A0A1B0CQQ8"/>
<dbReference type="VEuPathDB" id="VectorBase:LLONM1_010844"/>
<dbReference type="GO" id="GO:0005634">
    <property type="term" value="C:nucleus"/>
    <property type="evidence" value="ECO:0007669"/>
    <property type="project" value="UniProtKB-ARBA"/>
</dbReference>
<feature type="transmembrane region" description="Helical" evidence="1">
    <location>
        <begin position="119"/>
        <end position="139"/>
    </location>
</feature>
<organism evidence="3 4">
    <name type="scientific">Lutzomyia longipalpis</name>
    <name type="common">Sand fly</name>
    <dbReference type="NCBI Taxonomy" id="7200"/>
    <lineage>
        <taxon>Eukaryota</taxon>
        <taxon>Metazoa</taxon>
        <taxon>Ecdysozoa</taxon>
        <taxon>Arthropoda</taxon>
        <taxon>Hexapoda</taxon>
        <taxon>Insecta</taxon>
        <taxon>Pterygota</taxon>
        <taxon>Neoptera</taxon>
        <taxon>Endopterygota</taxon>
        <taxon>Diptera</taxon>
        <taxon>Nematocera</taxon>
        <taxon>Psychodoidea</taxon>
        <taxon>Psychodidae</taxon>
        <taxon>Lutzomyia</taxon>
        <taxon>Lutzomyia</taxon>
    </lineage>
</organism>
<dbReference type="EnsemblMetazoa" id="LLOJ007207-RA">
    <property type="protein sequence ID" value="LLOJ007207-PA"/>
    <property type="gene ID" value="LLOJ007207"/>
</dbReference>
<dbReference type="Pfam" id="PF06382">
    <property type="entry name" value="Protamine_like"/>
    <property type="match status" value="1"/>
</dbReference>
<evidence type="ECO:0000313" key="3">
    <source>
        <dbReference type="EnsemblMetazoa" id="LLOJ007207-PA"/>
    </source>
</evidence>
<dbReference type="Gene3D" id="1.10.30.10">
    <property type="entry name" value="High mobility group box domain"/>
    <property type="match status" value="1"/>
</dbReference>
<dbReference type="GO" id="GO:0035092">
    <property type="term" value="P:sperm DNA condensation"/>
    <property type="evidence" value="ECO:0007669"/>
    <property type="project" value="InterPro"/>
</dbReference>
<protein>
    <recommendedName>
        <fullName evidence="5">HMG box domain-containing protein</fullName>
    </recommendedName>
</protein>
<dbReference type="InterPro" id="IPR024460">
    <property type="entry name" value="Protamine-like"/>
</dbReference>
<evidence type="ECO:0008006" key="5">
    <source>
        <dbReference type="Google" id="ProtNLM"/>
    </source>
</evidence>
<dbReference type="VEuPathDB" id="VectorBase:LLOJ007207"/>
<dbReference type="SUPFAM" id="SSF47095">
    <property type="entry name" value="HMG-box"/>
    <property type="match status" value="1"/>
</dbReference>
<reference evidence="4" key="1">
    <citation type="submission" date="2012-05" db="EMBL/GenBank/DDBJ databases">
        <title>Whole Genome Assembly of Lutzomyia longipalpis.</title>
        <authorList>
            <person name="Richards S."/>
            <person name="Qu C."/>
            <person name="Dillon R."/>
            <person name="Worley K."/>
            <person name="Scherer S."/>
            <person name="Batterton M."/>
            <person name="Taylor A."/>
            <person name="Hawes A."/>
            <person name="Hernandez B."/>
            <person name="Kovar C."/>
            <person name="Mandapat C."/>
            <person name="Pham C."/>
            <person name="Qu C."/>
            <person name="Jing C."/>
            <person name="Bess C."/>
            <person name="Bandaranaike D."/>
            <person name="Ngo D."/>
            <person name="Ongeri F."/>
            <person name="Arias F."/>
            <person name="Lara F."/>
            <person name="Weissenberger G."/>
            <person name="Kamau G."/>
            <person name="Han H."/>
            <person name="Shen H."/>
            <person name="Dinh H."/>
            <person name="Khalil I."/>
            <person name="Jones J."/>
            <person name="Shafer J."/>
            <person name="Jayaseelan J."/>
            <person name="Quiroz J."/>
            <person name="Blankenburg K."/>
            <person name="Nguyen L."/>
            <person name="Jackson L."/>
            <person name="Francisco L."/>
            <person name="Tang L.-Y."/>
            <person name="Pu L.-L."/>
            <person name="Perales L."/>
            <person name="Lorensuhewa L."/>
            <person name="Munidasa M."/>
            <person name="Coyle M."/>
            <person name="Taylor M."/>
            <person name="Puazo M."/>
            <person name="Firestine M."/>
            <person name="Scheel M."/>
            <person name="Javaid M."/>
            <person name="Wang M."/>
            <person name="Li M."/>
            <person name="Tabassum N."/>
            <person name="Saada N."/>
            <person name="Osuji N."/>
            <person name="Aqrawi P."/>
            <person name="Fu Q."/>
            <person name="Thornton R."/>
            <person name="Raj R."/>
            <person name="Goodspeed R."/>
            <person name="Mata R."/>
            <person name="Najjar R."/>
            <person name="Gubbala S."/>
            <person name="Lee S."/>
            <person name="Denson S."/>
            <person name="Patil S."/>
            <person name="Macmil S."/>
            <person name="Qi S."/>
            <person name="Matskevitch T."/>
            <person name="Palculict T."/>
            <person name="Mathew T."/>
            <person name="Vee V."/>
            <person name="Velamala V."/>
            <person name="Korchina V."/>
            <person name="Cai W."/>
            <person name="Liu W."/>
            <person name="Dai W."/>
            <person name="Zou X."/>
            <person name="Zhu Y."/>
            <person name="Zhang Y."/>
            <person name="Wu Y.-Q."/>
            <person name="Xin Y."/>
            <person name="Nazarath L."/>
            <person name="Kovar C."/>
            <person name="Han Y."/>
            <person name="Muzny D."/>
            <person name="Gibbs R."/>
        </authorList>
    </citation>
    <scope>NUCLEOTIDE SEQUENCE [LARGE SCALE GENOMIC DNA]</scope>
    <source>
        <strain evidence="4">Jacobina</strain>
    </source>
</reference>
<dbReference type="Proteomes" id="UP000092461">
    <property type="component" value="Unassembled WGS sequence"/>
</dbReference>
<keyword evidence="4" id="KW-1185">Reference proteome</keyword>
<keyword evidence="1" id="KW-1133">Transmembrane helix</keyword>
<evidence type="ECO:0000313" key="2">
    <source>
        <dbReference type="EMBL" id="MBC1179950.1"/>
    </source>
</evidence>
<dbReference type="CDD" id="cd00084">
    <property type="entry name" value="HMG-box_SF"/>
    <property type="match status" value="1"/>
</dbReference>
<dbReference type="EMBL" id="AJWK01023877">
    <property type="status" value="NOT_ANNOTATED_CDS"/>
    <property type="molecule type" value="Genomic_DNA"/>
</dbReference>
<reference evidence="2" key="2">
    <citation type="journal article" date="2020" name="BMC">
        <title>Leishmania infection induces a limited differential gene expression in the sand fly midgut.</title>
        <authorList>
            <person name="Coutinho-Abreu I.V."/>
            <person name="Serafim T.D."/>
            <person name="Meneses C."/>
            <person name="Kamhawi S."/>
            <person name="Oliveira F."/>
            <person name="Valenzuela J.G."/>
        </authorList>
    </citation>
    <scope>NUCLEOTIDE SEQUENCE</scope>
    <source>
        <strain evidence="2">Jacobina</strain>
        <tissue evidence="2">Midgut</tissue>
    </source>
</reference>
<keyword evidence="1" id="KW-0472">Membrane</keyword>
<dbReference type="InterPro" id="IPR036910">
    <property type="entry name" value="HMG_box_dom_sf"/>
</dbReference>